<evidence type="ECO:0000313" key="4">
    <source>
        <dbReference type="Proteomes" id="UP001190926"/>
    </source>
</evidence>
<dbReference type="Pfam" id="PF10273">
    <property type="entry name" value="WGG"/>
    <property type="match status" value="1"/>
</dbReference>
<sequence>MEYRNGKAVAAAAPLSGGVRSQIQERISRALSRWNALQMAVHNKWGGSDSTNKSHQLSSDVFSWLFQTKAVVQVEDLENLLHERLLLNFNTEIEDGSIEEMAEELMSIRDEYLQGIPCKLY</sequence>
<protein>
    <submittedName>
        <fullName evidence="3">Pre-rRNA-processing protein TSR2</fullName>
    </submittedName>
</protein>
<evidence type="ECO:0000256" key="1">
    <source>
        <dbReference type="ARBA" id="ARBA00006524"/>
    </source>
</evidence>
<comment type="caution">
    <text evidence="3">The sequence shown here is derived from an EMBL/GenBank/DDBJ whole genome shotgun (WGS) entry which is preliminary data.</text>
</comment>
<keyword evidence="2" id="KW-0698">rRNA processing</keyword>
<keyword evidence="4" id="KW-1185">Reference proteome</keyword>
<dbReference type="GO" id="GO:0006364">
    <property type="term" value="P:rRNA processing"/>
    <property type="evidence" value="ECO:0007669"/>
    <property type="project" value="UniProtKB-KW"/>
</dbReference>
<dbReference type="PANTHER" id="PTHR21250">
    <property type="entry name" value="PRE-RRNA-PROCESSING PROTEIN TSR2 HOMOLOG"/>
    <property type="match status" value="1"/>
</dbReference>
<name>A0AAD4IQS3_PERFH</name>
<evidence type="ECO:0000313" key="3">
    <source>
        <dbReference type="EMBL" id="KAH6757105.1"/>
    </source>
</evidence>
<dbReference type="Proteomes" id="UP001190926">
    <property type="component" value="Unassembled WGS sequence"/>
</dbReference>
<reference evidence="3 4" key="1">
    <citation type="journal article" date="2021" name="Nat. Commun.">
        <title>Incipient diploidization of the medicinal plant Perilla within 10,000 years.</title>
        <authorList>
            <person name="Zhang Y."/>
            <person name="Shen Q."/>
            <person name="Leng L."/>
            <person name="Zhang D."/>
            <person name="Chen S."/>
            <person name="Shi Y."/>
            <person name="Ning Z."/>
            <person name="Chen S."/>
        </authorList>
    </citation>
    <scope>NUCLEOTIDE SEQUENCE [LARGE SCALE GENOMIC DNA]</scope>
    <source>
        <strain evidence="4">cv. PC099</strain>
    </source>
</reference>
<organism evidence="3 4">
    <name type="scientific">Perilla frutescens var. hirtella</name>
    <name type="common">Perilla citriodora</name>
    <name type="synonym">Perilla setoyensis</name>
    <dbReference type="NCBI Taxonomy" id="608512"/>
    <lineage>
        <taxon>Eukaryota</taxon>
        <taxon>Viridiplantae</taxon>
        <taxon>Streptophyta</taxon>
        <taxon>Embryophyta</taxon>
        <taxon>Tracheophyta</taxon>
        <taxon>Spermatophyta</taxon>
        <taxon>Magnoliopsida</taxon>
        <taxon>eudicotyledons</taxon>
        <taxon>Gunneridae</taxon>
        <taxon>Pentapetalae</taxon>
        <taxon>asterids</taxon>
        <taxon>lamiids</taxon>
        <taxon>Lamiales</taxon>
        <taxon>Lamiaceae</taxon>
        <taxon>Nepetoideae</taxon>
        <taxon>Elsholtzieae</taxon>
        <taxon>Perilla</taxon>
    </lineage>
</organism>
<accession>A0AAD4IQS3</accession>
<evidence type="ECO:0000256" key="2">
    <source>
        <dbReference type="ARBA" id="ARBA00022552"/>
    </source>
</evidence>
<dbReference type="InterPro" id="IPR019398">
    <property type="entry name" value="Pre-rRNA_process_TSR2"/>
</dbReference>
<comment type="similarity">
    <text evidence="1">Belongs to the TSR2 family.</text>
</comment>
<dbReference type="EMBL" id="SDAM02029495">
    <property type="protein sequence ID" value="KAH6757105.1"/>
    <property type="molecule type" value="Genomic_DNA"/>
</dbReference>
<gene>
    <name evidence="3" type="ORF">C2S53_002526</name>
</gene>
<dbReference type="AlphaFoldDB" id="A0AAD4IQS3"/>
<proteinExistence type="inferred from homology"/>